<dbReference type="HAMAP" id="MF_00983">
    <property type="entry name" value="PriA"/>
    <property type="match status" value="1"/>
</dbReference>
<evidence type="ECO:0000256" key="2">
    <source>
        <dbReference type="ARBA" id="ARBA00022705"/>
    </source>
</evidence>
<protein>
    <recommendedName>
        <fullName evidence="8">Probable replication restart protein PriA</fullName>
    </recommendedName>
    <alternativeName>
        <fullName evidence="8">Putative ATP-dependent DNA helicase PriA</fullName>
    </alternativeName>
</protein>
<evidence type="ECO:0000256" key="5">
    <source>
        <dbReference type="ARBA" id="ARBA00022833"/>
    </source>
</evidence>
<dbReference type="PANTHER" id="PTHR30580">
    <property type="entry name" value="PRIMOSOMAL PROTEIN N"/>
    <property type="match status" value="1"/>
</dbReference>
<dbReference type="GO" id="GO:0006269">
    <property type="term" value="P:DNA replication, synthesis of primer"/>
    <property type="evidence" value="ECO:0007669"/>
    <property type="project" value="UniProtKB-KW"/>
</dbReference>
<keyword evidence="5 8" id="KW-0862">Zinc</keyword>
<comment type="function">
    <text evidence="8">Initiates the restart of stalled replication forks, which reloads the replicative helicase on sites other than the origin of replication. Recognizes and binds to abandoned replication forks and remodels them to uncover a helicase loading site. Promotes assembly of the primosome at these replication forks.</text>
</comment>
<evidence type="ECO:0000256" key="6">
    <source>
        <dbReference type="ARBA" id="ARBA00022840"/>
    </source>
</evidence>
<name>A0A364V945_9CORY</name>
<keyword evidence="1 8" id="KW-0639">Primosome</keyword>
<dbReference type="GO" id="GO:1990077">
    <property type="term" value="C:primosome complex"/>
    <property type="evidence" value="ECO:0007669"/>
    <property type="project" value="UniProtKB-UniRule"/>
</dbReference>
<dbReference type="SUPFAM" id="SSF52540">
    <property type="entry name" value="P-loop containing nucleoside triphosphate hydrolases"/>
    <property type="match status" value="1"/>
</dbReference>
<dbReference type="GO" id="GO:0008270">
    <property type="term" value="F:zinc ion binding"/>
    <property type="evidence" value="ECO:0007669"/>
    <property type="project" value="UniProtKB-UniRule"/>
</dbReference>
<keyword evidence="7 8" id="KW-0238">DNA-binding</keyword>
<dbReference type="GO" id="GO:0006270">
    <property type="term" value="P:DNA replication initiation"/>
    <property type="evidence" value="ECO:0007669"/>
    <property type="project" value="TreeGrafter"/>
</dbReference>
<evidence type="ECO:0000256" key="4">
    <source>
        <dbReference type="ARBA" id="ARBA00022741"/>
    </source>
</evidence>
<comment type="caution">
    <text evidence="8">As this protein does not have any detectable helicase domains, it probably does not have helicase activity.</text>
</comment>
<gene>
    <name evidence="8" type="primary">priA</name>
    <name evidence="10" type="ORF">DLJ54_00135</name>
</gene>
<dbReference type="GO" id="GO:0003677">
    <property type="term" value="F:DNA binding"/>
    <property type="evidence" value="ECO:0007669"/>
    <property type="project" value="UniProtKB-UniRule"/>
</dbReference>
<dbReference type="Gene3D" id="3.40.50.300">
    <property type="entry name" value="P-loop containing nucleotide triphosphate hydrolases"/>
    <property type="match status" value="1"/>
</dbReference>
<proteinExistence type="inferred from homology"/>
<dbReference type="Proteomes" id="UP000251577">
    <property type="component" value="Unassembled WGS sequence"/>
</dbReference>
<dbReference type="GO" id="GO:0043138">
    <property type="term" value="F:3'-5' DNA helicase activity"/>
    <property type="evidence" value="ECO:0007669"/>
    <property type="project" value="TreeGrafter"/>
</dbReference>
<dbReference type="GO" id="GO:0005524">
    <property type="term" value="F:ATP binding"/>
    <property type="evidence" value="ECO:0007669"/>
    <property type="project" value="UniProtKB-UniRule"/>
</dbReference>
<evidence type="ECO:0000256" key="3">
    <source>
        <dbReference type="ARBA" id="ARBA00022723"/>
    </source>
</evidence>
<dbReference type="EMBL" id="QHCV01000001">
    <property type="protein sequence ID" value="RAV33149.1"/>
    <property type="molecule type" value="Genomic_DNA"/>
</dbReference>
<dbReference type="PANTHER" id="PTHR30580:SF0">
    <property type="entry name" value="PRIMOSOMAL PROTEIN N"/>
    <property type="match status" value="1"/>
</dbReference>
<feature type="binding site" evidence="8">
    <location>
        <position position="425"/>
    </location>
    <ligand>
        <name>Zn(2+)</name>
        <dbReference type="ChEBI" id="CHEBI:29105"/>
        <label>2</label>
    </ligand>
</feature>
<evidence type="ECO:0000313" key="10">
    <source>
        <dbReference type="EMBL" id="RAV33149.1"/>
    </source>
</evidence>
<dbReference type="GO" id="GO:0006302">
    <property type="term" value="P:double-strand break repair"/>
    <property type="evidence" value="ECO:0007669"/>
    <property type="project" value="InterPro"/>
</dbReference>
<dbReference type="RefSeq" id="WP_113629874.1">
    <property type="nucleotide sequence ID" value="NZ_QHCV01000001.1"/>
</dbReference>
<feature type="binding site" evidence="8">
    <location>
        <position position="428"/>
    </location>
    <ligand>
        <name>Zn(2+)</name>
        <dbReference type="ChEBI" id="CHEBI:29105"/>
        <label>2</label>
    </ligand>
</feature>
<dbReference type="GO" id="GO:0006310">
    <property type="term" value="P:DNA recombination"/>
    <property type="evidence" value="ECO:0007669"/>
    <property type="project" value="InterPro"/>
</dbReference>
<feature type="binding site" evidence="8">
    <location>
        <position position="404"/>
    </location>
    <ligand>
        <name>Zn(2+)</name>
        <dbReference type="ChEBI" id="CHEBI:29105"/>
        <label>2</label>
    </ligand>
</feature>
<feature type="domain" description="Primosomal protein N' 3' DNA-binding" evidence="9">
    <location>
        <begin position="12"/>
        <end position="106"/>
    </location>
</feature>
<dbReference type="InterPro" id="IPR027417">
    <property type="entry name" value="P-loop_NTPase"/>
</dbReference>
<sequence>MNEPVARVLPLLSVPHLDRLFDYRVPHELYDTAQPGVRVRVRFSGRLVDAILIERRRSTDYAGQLKPIERVVSPIPVVPEYLWRMVGHLAERSAGTRSDIIRSVIPPRHARAEADGLFGGGKPWADLVGSLVPVEECQRTSMADATAAWSAFRFGPELVRAAVEGRHPRASVLTPPGLDPAELVAALAAATAWGEGGVLVLAPTNRAVHAVVAALRRWLSAAQITQMTAAESPATRYRRYLAIVQGQARVVVGTRSAMLLPVAKLRLVVVLGEGDDNLVDPRAPYLHAREVAMHRAEAQEAGLVFTGVHRSAELQQWVEQGRLHTVGPTAEELRRRMPLIRAVGDSEVAQAAEATTAGSGRIPHVAFTAIRSALQAGSPALIQVPRRGYAPALACSACRAPARCRACNGPLELRGQEDSPAVPTCRWCGRPDPAFRCGDCGYRGVRMTVLGHDRTAEELGRAFPGIPVVRSSADRIVDSVRRRPEIVVATPGAEPRVAEGLYGAAVLLDPWLPLGRQDLRAGESALRQWMEAAALVSPRADGGCVVLAGEPHHAAVQQLIRWDPLGAARRELANRREAQFPPAVTVAAVDGTAQSVQELLQCWEAPPEAQVLGPVPLPAGVRLPAGLTPTHADQARRAIIRVPHAHAHALGTSLRTAQNVRQIQHAAAPLRVVMDPVRIG</sequence>
<reference evidence="10 11" key="1">
    <citation type="journal article" date="2018" name="Syst. Appl. Microbiol.">
        <title>Corynebacterium heidelbergense sp. nov., isolated from the preen glands of Egyptian geese (Alopochen aegyptiacus).</title>
        <authorList>
            <person name="Braun M.S."/>
            <person name="Wang E."/>
            <person name="Zimmermann S."/>
            <person name="Wink M."/>
        </authorList>
    </citation>
    <scope>NUCLEOTIDE SEQUENCE [LARGE SCALE GENOMIC DNA]</scope>
    <source>
        <strain evidence="10 11">647</strain>
    </source>
</reference>
<dbReference type="InterPro" id="IPR005259">
    <property type="entry name" value="PriA"/>
</dbReference>
<comment type="similarity">
    <text evidence="8">Belongs to the helicase family. PriA subfamily.</text>
</comment>
<dbReference type="Pfam" id="PF17764">
    <property type="entry name" value="PriA_3primeBD"/>
    <property type="match status" value="1"/>
</dbReference>
<comment type="cofactor">
    <cofactor evidence="8">
        <name>Zn(2+)</name>
        <dbReference type="ChEBI" id="CHEBI:29105"/>
    </cofactor>
    <text evidence="8">Binds 2 zinc ions per subunit.</text>
</comment>
<feature type="binding site" evidence="8">
    <location>
        <position position="407"/>
    </location>
    <ligand>
        <name>Zn(2+)</name>
        <dbReference type="ChEBI" id="CHEBI:29105"/>
        <label>2</label>
    </ligand>
</feature>
<dbReference type="Gene3D" id="3.40.1440.60">
    <property type="entry name" value="PriA, 3(prime) DNA-binding domain"/>
    <property type="match status" value="1"/>
</dbReference>
<evidence type="ECO:0000313" key="11">
    <source>
        <dbReference type="Proteomes" id="UP000251577"/>
    </source>
</evidence>
<feature type="binding site" evidence="8">
    <location>
        <position position="440"/>
    </location>
    <ligand>
        <name>Zn(2+)</name>
        <dbReference type="ChEBI" id="CHEBI:29105"/>
        <label>1</label>
    </ligand>
</feature>
<organism evidence="10 11">
    <name type="scientific">Corynebacterium heidelbergense</name>
    <dbReference type="NCBI Taxonomy" id="2055947"/>
    <lineage>
        <taxon>Bacteria</taxon>
        <taxon>Bacillati</taxon>
        <taxon>Actinomycetota</taxon>
        <taxon>Actinomycetes</taxon>
        <taxon>Mycobacteriales</taxon>
        <taxon>Corynebacteriaceae</taxon>
        <taxon>Corynebacterium</taxon>
    </lineage>
</organism>
<comment type="caution">
    <text evidence="10">The sequence shown here is derived from an EMBL/GenBank/DDBJ whole genome shotgun (WGS) entry which is preliminary data.</text>
</comment>
<feature type="binding site" evidence="8">
    <location>
        <position position="398"/>
    </location>
    <ligand>
        <name>Zn(2+)</name>
        <dbReference type="ChEBI" id="CHEBI:29105"/>
        <label>1</label>
    </ligand>
</feature>
<evidence type="ECO:0000256" key="1">
    <source>
        <dbReference type="ARBA" id="ARBA00022515"/>
    </source>
</evidence>
<comment type="subunit">
    <text evidence="8">Component of the replication restart primosome.</text>
</comment>
<evidence type="ECO:0000256" key="7">
    <source>
        <dbReference type="ARBA" id="ARBA00023125"/>
    </source>
</evidence>
<evidence type="ECO:0000259" key="9">
    <source>
        <dbReference type="Pfam" id="PF17764"/>
    </source>
</evidence>
<keyword evidence="6 8" id="KW-0067">ATP-binding</keyword>
<dbReference type="InterPro" id="IPR041222">
    <property type="entry name" value="PriA_3primeBD"/>
</dbReference>
<keyword evidence="11" id="KW-1185">Reference proteome</keyword>
<accession>A0A364V945</accession>
<dbReference type="InterPro" id="IPR042115">
    <property type="entry name" value="PriA_3primeBD_sf"/>
</dbReference>
<feature type="binding site" evidence="8">
    <location>
        <position position="437"/>
    </location>
    <ligand>
        <name>Zn(2+)</name>
        <dbReference type="ChEBI" id="CHEBI:29105"/>
        <label>1</label>
    </ligand>
</feature>
<keyword evidence="2 8" id="KW-0235">DNA replication</keyword>
<dbReference type="AlphaFoldDB" id="A0A364V945"/>
<evidence type="ECO:0000256" key="8">
    <source>
        <dbReference type="HAMAP-Rule" id="MF_00983"/>
    </source>
</evidence>
<keyword evidence="3 8" id="KW-0479">Metal-binding</keyword>
<feature type="binding site" evidence="8">
    <location>
        <position position="395"/>
    </location>
    <ligand>
        <name>Zn(2+)</name>
        <dbReference type="ChEBI" id="CHEBI:29105"/>
        <label>1</label>
    </ligand>
</feature>
<keyword evidence="4 8" id="KW-0547">Nucleotide-binding</keyword>